<proteinExistence type="predicted"/>
<dbReference type="Pfam" id="PF13644">
    <property type="entry name" value="DKNYY"/>
    <property type="match status" value="1"/>
</dbReference>
<sequence length="203" mass="23861">MKPKNTVIILLSLFLFSCEQKYSIIDNQVYLKGWNEGSGNYERLIEKADSKTFQKIENDENLTIGKDNKYVFFETEIIDNFDPNTLKYIGNYYFVDNDSAYFFGFYSSKNDCEIIGVNPNKLRTYKTYPWASDDKHIIYGHDIVEIQNLNNFKVISENWGRTKTEVIYKGKILKSVDINSFEIINDDKAKDKYHTYEYGEISN</sequence>
<evidence type="ECO:0000313" key="1">
    <source>
        <dbReference type="EMBL" id="SFF45623.1"/>
    </source>
</evidence>
<protein>
    <submittedName>
        <fullName evidence="1">DKNYY family protein</fullName>
    </submittedName>
</protein>
<evidence type="ECO:0000313" key="2">
    <source>
        <dbReference type="Proteomes" id="UP000198596"/>
    </source>
</evidence>
<dbReference type="InterPro" id="IPR027375">
    <property type="entry name" value="DKNYY"/>
</dbReference>
<dbReference type="RefSeq" id="WP_396230414.1">
    <property type="nucleotide sequence ID" value="NZ_FONQ01000024.1"/>
</dbReference>
<dbReference type="PROSITE" id="PS51257">
    <property type="entry name" value="PROKAR_LIPOPROTEIN"/>
    <property type="match status" value="1"/>
</dbReference>
<organism evidence="1 2">
    <name type="scientific">Flavobacterium xueshanense</name>
    <dbReference type="NCBI Taxonomy" id="935223"/>
    <lineage>
        <taxon>Bacteria</taxon>
        <taxon>Pseudomonadati</taxon>
        <taxon>Bacteroidota</taxon>
        <taxon>Flavobacteriia</taxon>
        <taxon>Flavobacteriales</taxon>
        <taxon>Flavobacteriaceae</taxon>
        <taxon>Flavobacterium</taxon>
    </lineage>
</organism>
<name>A0A1I2IVH4_9FLAO</name>
<dbReference type="Proteomes" id="UP000198596">
    <property type="component" value="Unassembled WGS sequence"/>
</dbReference>
<accession>A0A1I2IVH4</accession>
<dbReference type="EMBL" id="FONQ01000024">
    <property type="protein sequence ID" value="SFF45623.1"/>
    <property type="molecule type" value="Genomic_DNA"/>
</dbReference>
<dbReference type="STRING" id="935223.SAMN04488131_12430"/>
<reference evidence="2" key="1">
    <citation type="submission" date="2016-10" db="EMBL/GenBank/DDBJ databases">
        <authorList>
            <person name="Varghese N."/>
            <person name="Submissions S."/>
        </authorList>
    </citation>
    <scope>NUCLEOTIDE SEQUENCE [LARGE SCALE GENOMIC DNA]</scope>
    <source>
        <strain evidence="2">CGMCC 1.9227</strain>
    </source>
</reference>
<gene>
    <name evidence="1" type="ORF">SAMN04488131_12430</name>
</gene>
<dbReference type="AlphaFoldDB" id="A0A1I2IVH4"/>
<keyword evidence="2" id="KW-1185">Reference proteome</keyword>